<sequence>MNGKTPYEVPAEMREFAERSVEQARKAFDGFIGAAQKAVETAHGSAETARVNTHDVSRKAITYAENNVAAAFDLAQKLVKSKDLTEVMQHQADFLKAQMAALQTQFKEMGAAAQDVATKAAETVSETVSKATKAK</sequence>
<dbReference type="AlphaFoldDB" id="A0A1H5TF45"/>
<dbReference type="InterPro" id="IPR010234">
    <property type="entry name" value="Phasin_subfam-2"/>
</dbReference>
<accession>A0A1H5TF45</accession>
<organism evidence="2 3">
    <name type="scientific">Bosea lathyri</name>
    <dbReference type="NCBI Taxonomy" id="1036778"/>
    <lineage>
        <taxon>Bacteria</taxon>
        <taxon>Pseudomonadati</taxon>
        <taxon>Pseudomonadota</taxon>
        <taxon>Alphaproteobacteria</taxon>
        <taxon>Hyphomicrobiales</taxon>
        <taxon>Boseaceae</taxon>
        <taxon>Bosea</taxon>
    </lineage>
</organism>
<evidence type="ECO:0000313" key="2">
    <source>
        <dbReference type="EMBL" id="SEF61455.1"/>
    </source>
</evidence>
<proteinExistence type="predicted"/>
<dbReference type="RefSeq" id="WP_244595411.1">
    <property type="nucleotide sequence ID" value="NZ_FNUY01000001.1"/>
</dbReference>
<evidence type="ECO:0000313" key="3">
    <source>
        <dbReference type="Proteomes" id="UP000236743"/>
    </source>
</evidence>
<gene>
    <name evidence="2" type="ORF">SAMN04488115_101636</name>
</gene>
<name>A0A1H5TF45_9HYPH</name>
<dbReference type="Pfam" id="PF09361">
    <property type="entry name" value="Phasin_2"/>
    <property type="match status" value="1"/>
</dbReference>
<protein>
    <submittedName>
        <fullName evidence="2">Phasin</fullName>
    </submittedName>
</protein>
<dbReference type="Proteomes" id="UP000236743">
    <property type="component" value="Unassembled WGS sequence"/>
</dbReference>
<feature type="domain" description="Phasin" evidence="1">
    <location>
        <begin position="31"/>
        <end position="127"/>
    </location>
</feature>
<dbReference type="NCBIfam" id="TIGR01985">
    <property type="entry name" value="phasin_2"/>
    <property type="match status" value="1"/>
</dbReference>
<keyword evidence="3" id="KW-1185">Reference proteome</keyword>
<evidence type="ECO:0000259" key="1">
    <source>
        <dbReference type="Pfam" id="PF09361"/>
    </source>
</evidence>
<dbReference type="EMBL" id="FNUY01000001">
    <property type="protein sequence ID" value="SEF61455.1"/>
    <property type="molecule type" value="Genomic_DNA"/>
</dbReference>
<dbReference type="InterPro" id="IPR018968">
    <property type="entry name" value="Phasin"/>
</dbReference>
<reference evidence="2 3" key="1">
    <citation type="submission" date="2016-10" db="EMBL/GenBank/DDBJ databases">
        <authorList>
            <person name="de Groot N.N."/>
        </authorList>
    </citation>
    <scope>NUCLEOTIDE SEQUENCE [LARGE SCALE GENOMIC DNA]</scope>
    <source>
        <strain evidence="2 3">DSM 26656</strain>
    </source>
</reference>